<dbReference type="InterPro" id="IPR015421">
    <property type="entry name" value="PyrdxlP-dep_Trfase_major"/>
</dbReference>
<keyword evidence="7" id="KW-1185">Reference proteome</keyword>
<proteinExistence type="inferred from homology"/>
<evidence type="ECO:0000313" key="7">
    <source>
        <dbReference type="Proteomes" id="UP001327560"/>
    </source>
</evidence>
<dbReference type="GO" id="GO:0006520">
    <property type="term" value="P:amino acid metabolic process"/>
    <property type="evidence" value="ECO:0007669"/>
    <property type="project" value="TreeGrafter"/>
</dbReference>
<evidence type="ECO:0000256" key="2">
    <source>
        <dbReference type="ARBA" id="ARBA00007441"/>
    </source>
</evidence>
<dbReference type="InterPro" id="IPR050478">
    <property type="entry name" value="Ethylene_sulfur-biosynth"/>
</dbReference>
<organism evidence="6 7">
    <name type="scientific">Canna indica</name>
    <name type="common">Indian-shot</name>
    <dbReference type="NCBI Taxonomy" id="4628"/>
    <lineage>
        <taxon>Eukaryota</taxon>
        <taxon>Viridiplantae</taxon>
        <taxon>Streptophyta</taxon>
        <taxon>Embryophyta</taxon>
        <taxon>Tracheophyta</taxon>
        <taxon>Spermatophyta</taxon>
        <taxon>Magnoliopsida</taxon>
        <taxon>Liliopsida</taxon>
        <taxon>Zingiberales</taxon>
        <taxon>Cannaceae</taxon>
        <taxon>Canna</taxon>
    </lineage>
</organism>
<dbReference type="GO" id="GO:0030170">
    <property type="term" value="F:pyridoxal phosphate binding"/>
    <property type="evidence" value="ECO:0007669"/>
    <property type="project" value="InterPro"/>
</dbReference>
<sequence>MTSGSSEKSAAKDSTGSPATGLGGGSGMQLIVPLQGVVQGSGGIVLGSLIPCALFYVLQLYLKRNRSPSPPPSPSDDGSWETHAISRSPSRNVLSPRGSSGHAAVSSRASSIAKSGGSPYFVGSRKCSEDPYHPIDNPDGVIQLGLAENHLSLDLIGDWLAKHMKDSVLNEQRGLGGLSISRLAAYQPFDGLMELKMGVAGFMGQAVGGSVSFDPSQIVLTAGATPAIEILSFCLADPGNAFLVPSPYYPGYDRNMRWRAGIELIPVPCRSMDNFVLNIALLERSYNQAKKRGVKVRAILFSNPSNPVGNLLSRETLHDLIDFATEKNIHVIADEVFAASTYGNEEFVSIAEVMNTHEFDMSRIHIIYGLSKDLSIPGFRIGLIYSFNEHLLAAASKLSRFSSVSVPTQHLVISMLTDTKFITEYIKMNRERLRVMYELLVNGLQQLGIECAKSSGGFYCWADMSKFMKSYSEKGEFELWKDMLNLAKIHATPGLACHCIEPGWFRLCFTTLTQKDIPVVIERIKRVTYRH</sequence>
<comment type="cofactor">
    <cofactor evidence="1">
        <name>pyridoxal 5'-phosphate</name>
        <dbReference type="ChEBI" id="CHEBI:597326"/>
    </cofactor>
</comment>
<comment type="similarity">
    <text evidence="2">Belongs to the class-I pyridoxal-phosphate-dependent aminotransferase family.</text>
</comment>
<feature type="domain" description="Aminotransferase class I/classII large" evidence="5">
    <location>
        <begin position="143"/>
        <end position="524"/>
    </location>
</feature>
<keyword evidence="3" id="KW-0663">Pyridoxal phosphate</keyword>
<dbReference type="Gene3D" id="3.40.640.10">
    <property type="entry name" value="Type I PLP-dependent aspartate aminotransferase-like (Major domain)"/>
    <property type="match status" value="1"/>
</dbReference>
<dbReference type="EMBL" id="CP136893">
    <property type="protein sequence ID" value="WOL06278.1"/>
    <property type="molecule type" value="Genomic_DNA"/>
</dbReference>
<dbReference type="CDD" id="cd00609">
    <property type="entry name" value="AAT_like"/>
    <property type="match status" value="1"/>
</dbReference>
<dbReference type="Proteomes" id="UP001327560">
    <property type="component" value="Chromosome 4"/>
</dbReference>
<dbReference type="InterPro" id="IPR015422">
    <property type="entry name" value="PyrdxlP-dep_Trfase_small"/>
</dbReference>
<dbReference type="PANTHER" id="PTHR43795:SF85">
    <property type="entry name" value="AMINOTRANSFERASE ACS10-RELATED"/>
    <property type="match status" value="1"/>
</dbReference>
<evidence type="ECO:0000256" key="4">
    <source>
        <dbReference type="SAM" id="MobiDB-lite"/>
    </source>
</evidence>
<keyword evidence="6" id="KW-0032">Aminotransferase</keyword>
<accession>A0AAQ3KG32</accession>
<reference evidence="6 7" key="1">
    <citation type="submission" date="2023-10" db="EMBL/GenBank/DDBJ databases">
        <title>Chromosome-scale genome assembly provides insights into flower coloration mechanisms of Canna indica.</title>
        <authorList>
            <person name="Li C."/>
        </authorList>
    </citation>
    <scope>NUCLEOTIDE SEQUENCE [LARGE SCALE GENOMIC DNA]</scope>
    <source>
        <tissue evidence="6">Flower</tissue>
    </source>
</reference>
<evidence type="ECO:0000259" key="5">
    <source>
        <dbReference type="Pfam" id="PF00155"/>
    </source>
</evidence>
<dbReference type="Gene3D" id="3.90.1150.10">
    <property type="entry name" value="Aspartate Aminotransferase, domain 1"/>
    <property type="match status" value="1"/>
</dbReference>
<dbReference type="PRINTS" id="PR00753">
    <property type="entry name" value="ACCSYNTHASE"/>
</dbReference>
<dbReference type="AlphaFoldDB" id="A0AAQ3KG32"/>
<dbReference type="Pfam" id="PF00155">
    <property type="entry name" value="Aminotran_1_2"/>
    <property type="match status" value="1"/>
</dbReference>
<feature type="region of interest" description="Disordered" evidence="4">
    <location>
        <begin position="1"/>
        <end position="22"/>
    </location>
</feature>
<dbReference type="PANTHER" id="PTHR43795">
    <property type="entry name" value="BIFUNCTIONAL ASPARTATE AMINOTRANSFERASE AND GLUTAMATE/ASPARTATE-PREPHENATE AMINOTRANSFERASE-RELATED"/>
    <property type="match status" value="1"/>
</dbReference>
<dbReference type="GO" id="GO:0008483">
    <property type="term" value="F:transaminase activity"/>
    <property type="evidence" value="ECO:0007669"/>
    <property type="project" value="UniProtKB-KW"/>
</dbReference>
<evidence type="ECO:0000256" key="3">
    <source>
        <dbReference type="ARBA" id="ARBA00022898"/>
    </source>
</evidence>
<gene>
    <name evidence="6" type="ORF">Cni_G15010</name>
</gene>
<dbReference type="InterPro" id="IPR004838">
    <property type="entry name" value="NHTrfase_class1_PyrdxlP-BS"/>
</dbReference>
<feature type="region of interest" description="Disordered" evidence="4">
    <location>
        <begin position="66"/>
        <end position="116"/>
    </location>
</feature>
<dbReference type="PROSITE" id="PS00105">
    <property type="entry name" value="AA_TRANSFER_CLASS_1"/>
    <property type="match status" value="1"/>
</dbReference>
<dbReference type="InterPro" id="IPR015424">
    <property type="entry name" value="PyrdxlP-dep_Trfase"/>
</dbReference>
<evidence type="ECO:0000313" key="6">
    <source>
        <dbReference type="EMBL" id="WOL06278.1"/>
    </source>
</evidence>
<dbReference type="InterPro" id="IPR004839">
    <property type="entry name" value="Aminotransferase_I/II_large"/>
</dbReference>
<keyword evidence="6" id="KW-0808">Transferase</keyword>
<name>A0AAQ3KG32_9LILI</name>
<evidence type="ECO:0000256" key="1">
    <source>
        <dbReference type="ARBA" id="ARBA00001933"/>
    </source>
</evidence>
<protein>
    <submittedName>
        <fullName evidence="6">Aminotransferase ACS12</fullName>
    </submittedName>
</protein>
<dbReference type="SUPFAM" id="SSF53383">
    <property type="entry name" value="PLP-dependent transferases"/>
    <property type="match status" value="1"/>
</dbReference>